<evidence type="ECO:0000256" key="6">
    <source>
        <dbReference type="ARBA" id="ARBA00023211"/>
    </source>
</evidence>
<organism evidence="8">
    <name type="scientific">freshwater metagenome</name>
    <dbReference type="NCBI Taxonomy" id="449393"/>
    <lineage>
        <taxon>unclassified sequences</taxon>
        <taxon>metagenomes</taxon>
        <taxon>ecological metagenomes</taxon>
    </lineage>
</organism>
<evidence type="ECO:0000256" key="2">
    <source>
        <dbReference type="ARBA" id="ARBA00001946"/>
    </source>
</evidence>
<dbReference type="SMART" id="SM01329">
    <property type="entry name" value="Iso_dh"/>
    <property type="match status" value="1"/>
</dbReference>
<dbReference type="Gene3D" id="3.40.718.10">
    <property type="entry name" value="Isopropylmalate Dehydrogenase"/>
    <property type="match status" value="1"/>
</dbReference>
<protein>
    <submittedName>
        <fullName evidence="8">Unannotated protein</fullName>
    </submittedName>
</protein>
<dbReference type="GO" id="GO:0051287">
    <property type="term" value="F:NAD binding"/>
    <property type="evidence" value="ECO:0007669"/>
    <property type="project" value="InterPro"/>
</dbReference>
<feature type="domain" description="Isopropylmalate dehydrogenase-like" evidence="7">
    <location>
        <begin position="1"/>
        <end position="98"/>
    </location>
</feature>
<keyword evidence="3" id="KW-0479">Metal-binding</keyword>
<dbReference type="InterPro" id="IPR024084">
    <property type="entry name" value="IsoPropMal-DH-like_dom"/>
</dbReference>
<dbReference type="InterPro" id="IPR019818">
    <property type="entry name" value="IsoCit/isopropylmalate_DH_CS"/>
</dbReference>
<gene>
    <name evidence="8" type="ORF">UFOPK3402_01103</name>
</gene>
<sequence>MRFWDEVVAEVAADYPSLIVDKRLIDALAAELVLRPFDFDVIVASNLYGDIFSDLAAAIVGSAGIAASANLNPERQFPSMFEPVHGSAPDIAGLGSLTP</sequence>
<proteinExistence type="predicted"/>
<dbReference type="SUPFAM" id="SSF53659">
    <property type="entry name" value="Isocitrate/Isopropylmalate dehydrogenase-like"/>
    <property type="match status" value="1"/>
</dbReference>
<dbReference type="InterPro" id="IPR050501">
    <property type="entry name" value="ICDH/IPMDH"/>
</dbReference>
<dbReference type="GO" id="GO:0000287">
    <property type="term" value="F:magnesium ion binding"/>
    <property type="evidence" value="ECO:0007669"/>
    <property type="project" value="InterPro"/>
</dbReference>
<comment type="cofactor">
    <cofactor evidence="1">
        <name>Mn(2+)</name>
        <dbReference type="ChEBI" id="CHEBI:29035"/>
    </cofactor>
</comment>
<dbReference type="PROSITE" id="PS00470">
    <property type="entry name" value="IDH_IMDH"/>
    <property type="match status" value="1"/>
</dbReference>
<accession>A0A6J7E7R5</accession>
<dbReference type="EMBL" id="CAFBLS010000129">
    <property type="protein sequence ID" value="CAB4878661.1"/>
    <property type="molecule type" value="Genomic_DNA"/>
</dbReference>
<keyword evidence="5" id="KW-0520">NAD</keyword>
<keyword evidence="6" id="KW-0464">Manganese</keyword>
<comment type="cofactor">
    <cofactor evidence="2">
        <name>Mg(2+)</name>
        <dbReference type="ChEBI" id="CHEBI:18420"/>
    </cofactor>
</comment>
<evidence type="ECO:0000313" key="8">
    <source>
        <dbReference type="EMBL" id="CAB4878661.1"/>
    </source>
</evidence>
<evidence type="ECO:0000256" key="1">
    <source>
        <dbReference type="ARBA" id="ARBA00001936"/>
    </source>
</evidence>
<evidence type="ECO:0000256" key="5">
    <source>
        <dbReference type="ARBA" id="ARBA00023027"/>
    </source>
</evidence>
<evidence type="ECO:0000259" key="7">
    <source>
        <dbReference type="SMART" id="SM01329"/>
    </source>
</evidence>
<reference evidence="8" key="1">
    <citation type="submission" date="2020-05" db="EMBL/GenBank/DDBJ databases">
        <authorList>
            <person name="Chiriac C."/>
            <person name="Salcher M."/>
            <person name="Ghai R."/>
            <person name="Kavagutti S V."/>
        </authorList>
    </citation>
    <scope>NUCLEOTIDE SEQUENCE</scope>
</reference>
<evidence type="ECO:0000256" key="4">
    <source>
        <dbReference type="ARBA" id="ARBA00023002"/>
    </source>
</evidence>
<dbReference type="AlphaFoldDB" id="A0A6J7E7R5"/>
<dbReference type="Pfam" id="PF00180">
    <property type="entry name" value="Iso_dh"/>
    <property type="match status" value="1"/>
</dbReference>
<name>A0A6J7E7R5_9ZZZZ</name>
<dbReference type="PANTHER" id="PTHR43275:SF1">
    <property type="entry name" value="D-MALATE DEHYDROGENASE [DECARBOXYLATING]"/>
    <property type="match status" value="1"/>
</dbReference>
<evidence type="ECO:0000256" key="3">
    <source>
        <dbReference type="ARBA" id="ARBA00022723"/>
    </source>
</evidence>
<dbReference type="PANTHER" id="PTHR43275">
    <property type="entry name" value="D-MALATE DEHYDROGENASE [DECARBOXYLATING]"/>
    <property type="match status" value="1"/>
</dbReference>
<keyword evidence="4" id="KW-0560">Oxidoreductase</keyword>
<dbReference type="GO" id="GO:0016616">
    <property type="term" value="F:oxidoreductase activity, acting on the CH-OH group of donors, NAD or NADP as acceptor"/>
    <property type="evidence" value="ECO:0007669"/>
    <property type="project" value="InterPro"/>
</dbReference>